<name>A0A0A9AAC9_ARUDO</name>
<proteinExistence type="predicted"/>
<sequence length="41" mass="4597">MSQMTVAGNQCIPRDNIPLQFGQVKYFACIIKIFTPSIHAD</sequence>
<reference evidence="1" key="2">
    <citation type="journal article" date="2015" name="Data Brief">
        <title>Shoot transcriptome of the giant reed, Arundo donax.</title>
        <authorList>
            <person name="Barrero R.A."/>
            <person name="Guerrero F.D."/>
            <person name="Moolhuijzen P."/>
            <person name="Goolsby J.A."/>
            <person name="Tidwell J."/>
            <person name="Bellgard S.E."/>
            <person name="Bellgard M.I."/>
        </authorList>
    </citation>
    <scope>NUCLEOTIDE SEQUENCE</scope>
    <source>
        <tissue evidence="1">Shoot tissue taken approximately 20 cm above the soil surface</tissue>
    </source>
</reference>
<organism evidence="1">
    <name type="scientific">Arundo donax</name>
    <name type="common">Giant reed</name>
    <name type="synonym">Donax arundinaceus</name>
    <dbReference type="NCBI Taxonomy" id="35708"/>
    <lineage>
        <taxon>Eukaryota</taxon>
        <taxon>Viridiplantae</taxon>
        <taxon>Streptophyta</taxon>
        <taxon>Embryophyta</taxon>
        <taxon>Tracheophyta</taxon>
        <taxon>Spermatophyta</taxon>
        <taxon>Magnoliopsida</taxon>
        <taxon>Liliopsida</taxon>
        <taxon>Poales</taxon>
        <taxon>Poaceae</taxon>
        <taxon>PACMAD clade</taxon>
        <taxon>Arundinoideae</taxon>
        <taxon>Arundineae</taxon>
        <taxon>Arundo</taxon>
    </lineage>
</organism>
<evidence type="ECO:0000313" key="1">
    <source>
        <dbReference type="EMBL" id="JAD46908.1"/>
    </source>
</evidence>
<reference evidence="1" key="1">
    <citation type="submission" date="2014-09" db="EMBL/GenBank/DDBJ databases">
        <authorList>
            <person name="Magalhaes I.L.F."/>
            <person name="Oliveira U."/>
            <person name="Santos F.R."/>
            <person name="Vidigal T.H.D.A."/>
            <person name="Brescovit A.D."/>
            <person name="Santos A.J."/>
        </authorList>
    </citation>
    <scope>NUCLEOTIDE SEQUENCE</scope>
    <source>
        <tissue evidence="1">Shoot tissue taken approximately 20 cm above the soil surface</tissue>
    </source>
</reference>
<accession>A0A0A9AAC9</accession>
<dbReference type="EMBL" id="GBRH01250987">
    <property type="protein sequence ID" value="JAD46908.1"/>
    <property type="molecule type" value="Transcribed_RNA"/>
</dbReference>
<protein>
    <submittedName>
        <fullName evidence="1">Uncharacterized protein</fullName>
    </submittedName>
</protein>
<dbReference type="AlphaFoldDB" id="A0A0A9AAC9"/>